<evidence type="ECO:0008006" key="3">
    <source>
        <dbReference type="Google" id="ProtNLM"/>
    </source>
</evidence>
<evidence type="ECO:0000313" key="2">
    <source>
        <dbReference type="Proteomes" id="UP001139646"/>
    </source>
</evidence>
<accession>A0ABS9X0B0</accession>
<organism evidence="1 2">
    <name type="scientific">Colwellia maritima</name>
    <dbReference type="NCBI Taxonomy" id="2912588"/>
    <lineage>
        <taxon>Bacteria</taxon>
        <taxon>Pseudomonadati</taxon>
        <taxon>Pseudomonadota</taxon>
        <taxon>Gammaproteobacteria</taxon>
        <taxon>Alteromonadales</taxon>
        <taxon>Colwelliaceae</taxon>
        <taxon>Colwellia</taxon>
    </lineage>
</organism>
<keyword evidence="2" id="KW-1185">Reference proteome</keyword>
<dbReference type="RefSeq" id="WP_242285777.1">
    <property type="nucleotide sequence ID" value="NZ_JAKKSL010000002.1"/>
</dbReference>
<proteinExistence type="predicted"/>
<gene>
    <name evidence="1" type="ORF">L3081_10060</name>
</gene>
<name>A0ABS9X0B0_9GAMM</name>
<evidence type="ECO:0000313" key="1">
    <source>
        <dbReference type="EMBL" id="MCI2283670.1"/>
    </source>
</evidence>
<protein>
    <recommendedName>
        <fullName evidence="3">Transposase</fullName>
    </recommendedName>
</protein>
<reference evidence="1" key="1">
    <citation type="submission" date="2022-01" db="EMBL/GenBank/DDBJ databases">
        <title>Colwellia maritima, isolated from seawater.</title>
        <authorList>
            <person name="Kristyanto S."/>
            <person name="Jung J."/>
            <person name="Jeon C.O."/>
        </authorList>
    </citation>
    <scope>NUCLEOTIDE SEQUENCE</scope>
    <source>
        <strain evidence="1">MSW7</strain>
    </source>
</reference>
<comment type="caution">
    <text evidence="1">The sequence shown here is derived from an EMBL/GenBank/DDBJ whole genome shotgun (WGS) entry which is preliminary data.</text>
</comment>
<dbReference type="Proteomes" id="UP001139646">
    <property type="component" value="Unassembled WGS sequence"/>
</dbReference>
<sequence>MSKDKKYKNAQPTTFYVVEPSAESQTNQERFASLKKQYQKMLALQEIQMEESEKLVASVYG</sequence>
<dbReference type="EMBL" id="JAKKSL010000002">
    <property type="protein sequence ID" value="MCI2283670.1"/>
    <property type="molecule type" value="Genomic_DNA"/>
</dbReference>